<dbReference type="AlphaFoldDB" id="A0A179CZB2"/>
<dbReference type="PATRIC" id="fig|1261658.3.peg.953"/>
<sequence length="49" mass="5708">MDRIILIFITSGANLTKICKMLEKFIMQTFAQSFIILLVFHLKQETSCQ</sequence>
<comment type="caution">
    <text evidence="1">The sequence shown here is derived from an EMBL/GenBank/DDBJ whole genome shotgun (WGS) entry which is preliminary data.</text>
</comment>
<evidence type="ECO:0000313" key="1">
    <source>
        <dbReference type="EMBL" id="OAQ14887.1"/>
    </source>
</evidence>
<gene>
    <name evidence="1" type="ORF">F480_04805</name>
</gene>
<name>A0A179CZB2_BIBTR</name>
<organism evidence="1 2">
    <name type="scientific">Bibersteinia trehalosi Y31</name>
    <dbReference type="NCBI Taxonomy" id="1261658"/>
    <lineage>
        <taxon>Bacteria</taxon>
        <taxon>Pseudomonadati</taxon>
        <taxon>Pseudomonadota</taxon>
        <taxon>Gammaproteobacteria</taxon>
        <taxon>Pasteurellales</taxon>
        <taxon>Pasteurellaceae</taxon>
        <taxon>Bibersteinia</taxon>
    </lineage>
</organism>
<proteinExistence type="predicted"/>
<dbReference type="EMBL" id="JACI01000002">
    <property type="protein sequence ID" value="OAQ14887.1"/>
    <property type="molecule type" value="Genomic_DNA"/>
</dbReference>
<reference evidence="1 2" key="1">
    <citation type="submission" date="2014-01" db="EMBL/GenBank/DDBJ databases">
        <authorList>
            <person name="Zuccon D."/>
        </authorList>
    </citation>
    <scope>NUCLEOTIDE SEQUENCE [LARGE SCALE GENOMIC DNA]</scope>
    <source>
        <strain evidence="1 2">Y31</strain>
    </source>
</reference>
<evidence type="ECO:0000313" key="2">
    <source>
        <dbReference type="Proteomes" id="UP000078358"/>
    </source>
</evidence>
<dbReference type="Proteomes" id="UP000078358">
    <property type="component" value="Unassembled WGS sequence"/>
</dbReference>
<accession>A0A179CZB2</accession>
<protein>
    <submittedName>
        <fullName evidence="1">Uncharacterized protein</fullName>
    </submittedName>
</protein>